<protein>
    <submittedName>
        <fullName evidence="1">Uncharacterized protein</fullName>
    </submittedName>
</protein>
<sequence length="82" mass="10072">MTKITVEKFFLPQLKEIKEQTIDNEIYNRWCSQEKIMKYPQIYKYEMNLLKKTIKLNKKIVRYNKIIKKLILASQKFNKSIQ</sequence>
<gene>
    <name evidence="1" type="ORF">LbFV_ORF88</name>
</gene>
<name>A0A1S5YDC8_9VIRU</name>
<dbReference type="EMBL" id="KY009685">
    <property type="protein sequence ID" value="AQQ80008.1"/>
    <property type="molecule type" value="Genomic_DNA"/>
</dbReference>
<organism evidence="1 2">
    <name type="scientific">Leptopilina boulardi filamentous virus</name>
    <dbReference type="NCBI Taxonomy" id="552509"/>
    <lineage>
        <taxon>Viruses</taxon>
        <taxon>Viruses incertae sedis</taxon>
        <taxon>Naldaviricetes</taxon>
        <taxon>Lefavirales</taxon>
        <taxon>Filamentoviridae</taxon>
        <taxon>Alphafilamentovirus</taxon>
        <taxon>Alphafilamentovirus leboulardi</taxon>
    </lineage>
</organism>
<dbReference type="RefSeq" id="YP_009345692.1">
    <property type="nucleotide sequence ID" value="NC_033778.1"/>
</dbReference>
<reference evidence="1 2" key="1">
    <citation type="journal article" date="2016" name="Genome Biol. Evol.">
        <title>Genome Sequencing of the Behavior Manipulating Virus LbFV Reveals a Possible New Virus Family.</title>
        <authorList>
            <person name="Lepetit D."/>
            <person name="Gillet B."/>
            <person name="Hughes S."/>
            <person name="Kraaijeveld K."/>
            <person name="Varaldi J."/>
        </authorList>
    </citation>
    <scope>NUCLEOTIDE SEQUENCE [LARGE SCALE GENOMIC DNA]</scope>
    <source>
        <strain evidence="1">Valence Gotheron</strain>
    </source>
</reference>
<dbReference type="GeneID" id="31050565"/>
<proteinExistence type="predicted"/>
<dbReference type="Proteomes" id="UP000203066">
    <property type="component" value="Segment"/>
</dbReference>
<keyword evidence="2" id="KW-1185">Reference proteome</keyword>
<accession>A0A1S5YDC8</accession>
<evidence type="ECO:0000313" key="2">
    <source>
        <dbReference type="Proteomes" id="UP000203066"/>
    </source>
</evidence>
<dbReference type="KEGG" id="vg:31050565"/>
<evidence type="ECO:0000313" key="1">
    <source>
        <dbReference type="EMBL" id="AQQ80008.1"/>
    </source>
</evidence>